<organism evidence="1 2">
    <name type="scientific">Steinernema glaseri</name>
    <dbReference type="NCBI Taxonomy" id="37863"/>
    <lineage>
        <taxon>Eukaryota</taxon>
        <taxon>Metazoa</taxon>
        <taxon>Ecdysozoa</taxon>
        <taxon>Nematoda</taxon>
        <taxon>Chromadorea</taxon>
        <taxon>Rhabditida</taxon>
        <taxon>Tylenchina</taxon>
        <taxon>Panagrolaimomorpha</taxon>
        <taxon>Strongyloidoidea</taxon>
        <taxon>Steinernematidae</taxon>
        <taxon>Steinernema</taxon>
    </lineage>
</organism>
<accession>A0A1I8AEQ5</accession>
<protein>
    <submittedName>
        <fullName evidence="2">DUF3223 domain-containing protein</fullName>
    </submittedName>
</protein>
<sequence>MNNAFFCGAFPECNPKNWRTTYERVHVAPHTTMDAVPFKFVDSVVELFGKKTLDQLAREVRHPLWKDVVDLHHLNRVYYSLVFRKAKHGTMCLFFDEHDYCSVSVQTIRKNRRFA</sequence>
<keyword evidence="1" id="KW-1185">Reference proteome</keyword>
<reference evidence="2" key="1">
    <citation type="submission" date="2016-11" db="UniProtKB">
        <authorList>
            <consortium name="WormBaseParasite"/>
        </authorList>
    </citation>
    <scope>IDENTIFICATION</scope>
</reference>
<dbReference type="AlphaFoldDB" id="A0A1I8AEQ5"/>
<dbReference type="Proteomes" id="UP000095287">
    <property type="component" value="Unplaced"/>
</dbReference>
<evidence type="ECO:0000313" key="1">
    <source>
        <dbReference type="Proteomes" id="UP000095287"/>
    </source>
</evidence>
<dbReference type="WBParaSite" id="L893_g5032.t1">
    <property type="protein sequence ID" value="L893_g5032.t1"/>
    <property type="gene ID" value="L893_g5032"/>
</dbReference>
<evidence type="ECO:0000313" key="2">
    <source>
        <dbReference type="WBParaSite" id="L893_g5032.t1"/>
    </source>
</evidence>
<proteinExistence type="predicted"/>
<name>A0A1I8AEQ5_9BILA</name>